<accession>A0A2N0P4N9</accession>
<feature type="domain" description="BTB" evidence="2">
    <location>
        <begin position="24"/>
        <end position="97"/>
    </location>
</feature>
<organism evidence="3 4">
    <name type="scientific">Rhizophagus irregularis</name>
    <dbReference type="NCBI Taxonomy" id="588596"/>
    <lineage>
        <taxon>Eukaryota</taxon>
        <taxon>Fungi</taxon>
        <taxon>Fungi incertae sedis</taxon>
        <taxon>Mucoromycota</taxon>
        <taxon>Glomeromycotina</taxon>
        <taxon>Glomeromycetes</taxon>
        <taxon>Glomerales</taxon>
        <taxon>Glomeraceae</taxon>
        <taxon>Rhizophagus</taxon>
    </lineage>
</organism>
<evidence type="ECO:0000313" key="3">
    <source>
        <dbReference type="EMBL" id="PKC01733.1"/>
    </source>
</evidence>
<sequence length="622" mass="70755">MDDYKFMLKLSKNLLEVLNDDEYHDVTIEVGNDPYIKIFRALTIILYCRSPHLKRILSTNKKKNDETLTQVKLPNISPEIFQIILRYIYGGRISLKKCDTYNIIKILIAANELNLEELIIYIQSFLIKNKTKWMEENFDLVYQSSFENNSFLELQKYCTNLISDEPDKIFNSPKFFSIPEKLLISLIQNDYLEMNEVQIWEKVIKWGISQHPEFPSNFTDYSKDELKTLKNTLQHCISFIRFYNLSSGEFMDKVLPYRKLLPKELYEDLLKTFLNLLDPNSKSSNKSNPRKIKHNKSNQTSSQHDDEPRINKVLQGSLSNDGEKTFKWTSSEPSLKTDKPTGFVLPSSFKSEKSDQSNVPGFSSNDTNKPIGFGFGSFKSEKSEHSNVPGFSSIKSDETNRFSSNDTNKPIGFGFGSFKSEKSEHSNVSGFSSIKSDETNRFSPNDTNKLIGFGSSSFKSEKSEQSNVSGFSSIKSDEPNRFSSNDTNKFTVSGSSSLFKSEKSEHSNVPGLSSDELKRFSFMYGLPSSFLKSEKSEQSNVSGFSSIKSDELKRFSSNDTDELLGYGLPSSFLKSEKSEQSNVSGFSSIKSDEPKQLSLNDTDEFPGFGLSSFKSEKSERRN</sequence>
<name>A0A2N0P4N9_9GLOM</name>
<dbReference type="Gene3D" id="3.30.710.10">
    <property type="entry name" value="Potassium Channel Kv1.1, Chain A"/>
    <property type="match status" value="1"/>
</dbReference>
<dbReference type="PANTHER" id="PTHR45774">
    <property type="entry name" value="BTB/POZ DOMAIN-CONTAINING"/>
    <property type="match status" value="1"/>
</dbReference>
<gene>
    <name evidence="3" type="ORF">RhiirA5_504458</name>
</gene>
<dbReference type="AlphaFoldDB" id="A0A2N0P4N9"/>
<dbReference type="InterPro" id="IPR000210">
    <property type="entry name" value="BTB/POZ_dom"/>
</dbReference>
<feature type="compositionally biased region" description="Polar residues" evidence="1">
    <location>
        <begin position="465"/>
        <end position="474"/>
    </location>
</feature>
<dbReference type="Pfam" id="PF07707">
    <property type="entry name" value="BACK"/>
    <property type="match status" value="1"/>
</dbReference>
<feature type="region of interest" description="Disordered" evidence="1">
    <location>
        <begin position="422"/>
        <end position="513"/>
    </location>
</feature>
<feature type="compositionally biased region" description="Polar residues" evidence="1">
    <location>
        <begin position="481"/>
        <end position="492"/>
    </location>
</feature>
<dbReference type="SUPFAM" id="SSF54695">
    <property type="entry name" value="POZ domain"/>
    <property type="match status" value="1"/>
</dbReference>
<dbReference type="VEuPathDB" id="FungiDB:RhiirA1_539727"/>
<dbReference type="CDD" id="cd18186">
    <property type="entry name" value="BTB_POZ_ZBTB_KLHL-like"/>
    <property type="match status" value="1"/>
</dbReference>
<dbReference type="PANTHER" id="PTHR45774:SF3">
    <property type="entry name" value="BTB (POZ) DOMAIN-CONTAINING 2B-RELATED"/>
    <property type="match status" value="1"/>
</dbReference>
<feature type="region of interest" description="Disordered" evidence="1">
    <location>
        <begin position="387"/>
        <end position="407"/>
    </location>
</feature>
<dbReference type="EMBL" id="LLXJ01001529">
    <property type="protein sequence ID" value="PKC01733.1"/>
    <property type="molecule type" value="Genomic_DNA"/>
</dbReference>
<evidence type="ECO:0000259" key="2">
    <source>
        <dbReference type="PROSITE" id="PS50097"/>
    </source>
</evidence>
<feature type="region of interest" description="Disordered" evidence="1">
    <location>
        <begin position="577"/>
        <end position="622"/>
    </location>
</feature>
<evidence type="ECO:0000256" key="1">
    <source>
        <dbReference type="SAM" id="MobiDB-lite"/>
    </source>
</evidence>
<evidence type="ECO:0000313" key="4">
    <source>
        <dbReference type="Proteomes" id="UP000232722"/>
    </source>
</evidence>
<proteinExistence type="predicted"/>
<dbReference type="SMART" id="SM00225">
    <property type="entry name" value="BTB"/>
    <property type="match status" value="1"/>
</dbReference>
<dbReference type="Pfam" id="PF00651">
    <property type="entry name" value="BTB"/>
    <property type="match status" value="1"/>
</dbReference>
<dbReference type="Gene3D" id="1.25.40.420">
    <property type="match status" value="1"/>
</dbReference>
<dbReference type="PROSITE" id="PS50097">
    <property type="entry name" value="BTB"/>
    <property type="match status" value="1"/>
</dbReference>
<dbReference type="InterPro" id="IPR011333">
    <property type="entry name" value="SKP1/BTB/POZ_sf"/>
</dbReference>
<feature type="compositionally biased region" description="Polar residues" evidence="1">
    <location>
        <begin position="580"/>
        <end position="589"/>
    </location>
</feature>
<feature type="compositionally biased region" description="Polar residues" evidence="1">
    <location>
        <begin position="356"/>
        <end position="366"/>
    </location>
</feature>
<comment type="caution">
    <text evidence="3">The sequence shown here is derived from an EMBL/GenBank/DDBJ whole genome shotgun (WGS) entry which is preliminary data.</text>
</comment>
<protein>
    <recommendedName>
        <fullName evidence="2">BTB domain-containing protein</fullName>
    </recommendedName>
</protein>
<dbReference type="InterPro" id="IPR011705">
    <property type="entry name" value="BACK"/>
</dbReference>
<dbReference type="VEuPathDB" id="FungiDB:FUN_014361"/>
<feature type="region of interest" description="Disordered" evidence="1">
    <location>
        <begin position="281"/>
        <end position="366"/>
    </location>
</feature>
<dbReference type="Proteomes" id="UP000232722">
    <property type="component" value="Unassembled WGS sequence"/>
</dbReference>
<dbReference type="VEuPathDB" id="FungiDB:RhiirFUN_011548"/>
<reference evidence="3 4" key="1">
    <citation type="submission" date="2016-04" db="EMBL/GenBank/DDBJ databases">
        <title>Genome analyses suggest a sexual origin of heterokaryosis in a supposedly ancient asexual fungus.</title>
        <authorList>
            <person name="Ropars J."/>
            <person name="Sedzielewska K."/>
            <person name="Noel J."/>
            <person name="Charron P."/>
            <person name="Farinelli L."/>
            <person name="Marton T."/>
            <person name="Kruger M."/>
            <person name="Pelin A."/>
            <person name="Brachmann A."/>
            <person name="Corradi N."/>
        </authorList>
    </citation>
    <scope>NUCLEOTIDE SEQUENCE [LARGE SCALE GENOMIC DNA]</scope>
    <source>
        <strain evidence="3 4">A5</strain>
    </source>
</reference>
<reference evidence="3 4" key="2">
    <citation type="submission" date="2017-09" db="EMBL/GenBank/DDBJ databases">
        <title>Extensive intraspecific genome diversity in a model arbuscular mycorrhizal fungus.</title>
        <authorList>
            <person name="Chen E.C."/>
            <person name="Morin E."/>
            <person name="Beaudet D."/>
            <person name="Noel J."/>
            <person name="Ndikumana S."/>
            <person name="Charron P."/>
            <person name="St-Onge C."/>
            <person name="Giorgi J."/>
            <person name="Grigoriev I.V."/>
            <person name="Roux C."/>
            <person name="Martin F.M."/>
            <person name="Corradi N."/>
        </authorList>
    </citation>
    <scope>NUCLEOTIDE SEQUENCE [LARGE SCALE GENOMIC DNA]</scope>
    <source>
        <strain evidence="3 4">A5</strain>
    </source>
</reference>